<reference evidence="1 2" key="1">
    <citation type="journal article" date="2021" name="BMC Genomics">
        <title>Genome-resolved metagenome and metatranscriptome analyses of thermophilic composting reveal key bacterial players and their metabolic interactions.</title>
        <authorList>
            <person name="Braga L.P.P."/>
            <person name="Pereira R.V."/>
            <person name="Martins L.F."/>
            <person name="Moura L.M.S."/>
            <person name="Sanchez F.B."/>
            <person name="Patane J.S.L."/>
            <person name="da Silva A.M."/>
            <person name="Setubal J.C."/>
        </authorList>
    </citation>
    <scope>NUCLEOTIDE SEQUENCE [LARGE SCALE GENOMIC DNA]</scope>
    <source>
        <strain evidence="1">ZC4RG45</strain>
    </source>
</reference>
<dbReference type="Gene3D" id="3.90.15.10">
    <property type="entry name" value="Topoisomerase I, Chain A, domain 3"/>
    <property type="match status" value="1"/>
</dbReference>
<accession>A0ABD6FFA9</accession>
<comment type="caution">
    <text evidence="1">The sequence shown here is derived from an EMBL/GenBank/DDBJ whole genome shotgun (WGS) entry which is preliminary data.</text>
</comment>
<dbReference type="InterPro" id="IPR014711">
    <property type="entry name" value="TopoI_cat_a-hlx-sub_euk"/>
</dbReference>
<organism evidence="1 2">
    <name type="scientific">Thermocrispum agreste</name>
    <dbReference type="NCBI Taxonomy" id="37925"/>
    <lineage>
        <taxon>Bacteria</taxon>
        <taxon>Bacillati</taxon>
        <taxon>Actinomycetota</taxon>
        <taxon>Actinomycetes</taxon>
        <taxon>Pseudonocardiales</taxon>
        <taxon>Pseudonocardiaceae</taxon>
        <taxon>Thermocrispum</taxon>
    </lineage>
</organism>
<evidence type="ECO:0000313" key="1">
    <source>
        <dbReference type="EMBL" id="MFO7191717.1"/>
    </source>
</evidence>
<name>A0ABD6FFA9_9PSEU</name>
<proteinExistence type="predicted"/>
<dbReference type="EMBL" id="QGUI02000045">
    <property type="protein sequence ID" value="MFO7191717.1"/>
    <property type="molecule type" value="Genomic_DNA"/>
</dbReference>
<dbReference type="Proteomes" id="UP000249324">
    <property type="component" value="Unassembled WGS sequence"/>
</dbReference>
<dbReference type="AlphaFoldDB" id="A0ABD6FFA9"/>
<gene>
    <name evidence="1" type="ORF">DIU77_005695</name>
</gene>
<dbReference type="InterPro" id="IPR011010">
    <property type="entry name" value="DNA_brk_join_enz"/>
</dbReference>
<protein>
    <submittedName>
        <fullName evidence="1">Uncharacterized protein</fullName>
    </submittedName>
</protein>
<dbReference type="SUPFAM" id="SSF56349">
    <property type="entry name" value="DNA breaking-rejoining enzymes"/>
    <property type="match status" value="1"/>
</dbReference>
<sequence>MGVDDASREQYLYHDQGHRAKREEEQERVLELARLLPAFRKEVARQLSARGTGRERVLAGALRILGLGVFRTGGEEYARSNVSVATLQRDHVRLCREQIRFRHVARGGALREVVIADAALAALVRSLRRARPGTERLLAYRTGSGWREVQSENVDERYRELTGAKTDRRR</sequence>
<evidence type="ECO:0000313" key="2">
    <source>
        <dbReference type="Proteomes" id="UP000249324"/>
    </source>
</evidence>